<keyword evidence="4" id="KW-0645">Protease</keyword>
<dbReference type="InterPro" id="IPR000667">
    <property type="entry name" value="Peptidase_S13"/>
</dbReference>
<keyword evidence="3" id="KW-0732">Signal</keyword>
<dbReference type="GO" id="GO:0009002">
    <property type="term" value="F:serine-type D-Ala-D-Ala carboxypeptidase activity"/>
    <property type="evidence" value="ECO:0007669"/>
    <property type="project" value="UniProtKB-EC"/>
</dbReference>
<dbReference type="PANTHER" id="PTHR30023">
    <property type="entry name" value="D-ALANYL-D-ALANINE CARBOXYPEPTIDASE"/>
    <property type="match status" value="1"/>
</dbReference>
<dbReference type="Gene3D" id="3.40.710.10">
    <property type="entry name" value="DD-peptidase/beta-lactamase superfamily"/>
    <property type="match status" value="1"/>
</dbReference>
<dbReference type="NCBIfam" id="TIGR00666">
    <property type="entry name" value="PBP4"/>
    <property type="match status" value="1"/>
</dbReference>
<accession>A0ABU4HQT3</accession>
<evidence type="ECO:0000313" key="5">
    <source>
        <dbReference type="Proteomes" id="UP001284601"/>
    </source>
</evidence>
<name>A0ABU4HQT3_9ACTN</name>
<dbReference type="RefSeq" id="WP_318597252.1">
    <property type="nucleotide sequence ID" value="NZ_JAWSTH010000024.1"/>
</dbReference>
<evidence type="ECO:0000313" key="4">
    <source>
        <dbReference type="EMBL" id="MDW5594920.1"/>
    </source>
</evidence>
<dbReference type="EC" id="3.4.16.4" evidence="4"/>
<dbReference type="Pfam" id="PF02113">
    <property type="entry name" value="Peptidase_S13"/>
    <property type="match status" value="1"/>
</dbReference>
<reference evidence="4 5" key="2">
    <citation type="submission" date="2023-10" db="EMBL/GenBank/DDBJ databases">
        <authorList>
            <person name="Han X.F."/>
        </authorList>
    </citation>
    <scope>NUCLEOTIDE SEQUENCE [LARGE SCALE GENOMIC DNA]</scope>
    <source>
        <strain evidence="4 5">KCTC 39840</strain>
    </source>
</reference>
<feature type="chain" id="PRO_5045057084" evidence="3">
    <location>
        <begin position="24"/>
        <end position="517"/>
    </location>
</feature>
<evidence type="ECO:0000256" key="3">
    <source>
        <dbReference type="SAM" id="SignalP"/>
    </source>
</evidence>
<keyword evidence="5" id="KW-1185">Reference proteome</keyword>
<dbReference type="Gene3D" id="3.50.80.20">
    <property type="entry name" value="D-Ala-D-Ala carboxypeptidase C, peptidase S13"/>
    <property type="match status" value="1"/>
</dbReference>
<dbReference type="Proteomes" id="UP001284601">
    <property type="component" value="Unassembled WGS sequence"/>
</dbReference>
<keyword evidence="4" id="KW-0121">Carboxypeptidase</keyword>
<sequence>MRRAWIGAAAVALTSLAGSSAQAAPIQSVPGLDPSALTVMNEPAYASGQWFISVRDLASGQPLISYNADTLVEPGSVVKTYSMGAGWIEFGPESHVVTPVKRRGQVRGGVLRGDLILVGKGDMTLDGRTKRDGSVAFTDLDHNDANVLPGATLTPQNPLRGLDVLARQVRAAGIRRVAGNVIADDRLWETYQLENGPITPIVVNNNLIDFTTRAGRVGQVAATQMRPKVAPWRVTSRVKTVAAGKPTQIAVSSPSHGRVVLTGTIAVDSDPVVNTYAFEDPATFARTAFIEALGRAGVRVSANPIATNPAQRLPRRAAVTRLPAVAQLRSLSLREEATYTLKVSYNRGAQTMICRLAVAAGSTDCDAGMAKAAQIWRRAGLDTKNATLIDGSGLTGNLITADNEVHLQSIMARRPDAAQWRATLPILGVDGSLALVQPNGPATGRVFAKTGSLAAPDFFNDRYRLPAKALGGYIDAKSGRRLAFSIVVANGIYDDINGVFAANDDVGKVATIIQQTY</sequence>
<evidence type="ECO:0000256" key="2">
    <source>
        <dbReference type="ARBA" id="ARBA00022801"/>
    </source>
</evidence>
<evidence type="ECO:0000256" key="1">
    <source>
        <dbReference type="ARBA" id="ARBA00006096"/>
    </source>
</evidence>
<organism evidence="4 5">
    <name type="scientific">Conexibacter stalactiti</name>
    <dbReference type="NCBI Taxonomy" id="1940611"/>
    <lineage>
        <taxon>Bacteria</taxon>
        <taxon>Bacillati</taxon>
        <taxon>Actinomycetota</taxon>
        <taxon>Thermoleophilia</taxon>
        <taxon>Solirubrobacterales</taxon>
        <taxon>Conexibacteraceae</taxon>
        <taxon>Conexibacter</taxon>
    </lineage>
</organism>
<keyword evidence="2 4" id="KW-0378">Hydrolase</keyword>
<comment type="caution">
    <text evidence="4">The sequence shown here is derived from an EMBL/GenBank/DDBJ whole genome shotgun (WGS) entry which is preliminary data.</text>
</comment>
<proteinExistence type="inferred from homology"/>
<protein>
    <submittedName>
        <fullName evidence="4">D-alanyl-D-alanine carboxypeptidase/D-alanyl-D-alanine-endopeptidase</fullName>
        <ecNumber evidence="4">3.4.16.4</ecNumber>
    </submittedName>
</protein>
<dbReference type="PANTHER" id="PTHR30023:SF0">
    <property type="entry name" value="PENICILLIN-SENSITIVE CARBOXYPEPTIDASE A"/>
    <property type="match status" value="1"/>
</dbReference>
<dbReference type="InterPro" id="IPR012338">
    <property type="entry name" value="Beta-lactam/transpept-like"/>
</dbReference>
<dbReference type="EMBL" id="JAWSTH010000024">
    <property type="protein sequence ID" value="MDW5594920.1"/>
    <property type="molecule type" value="Genomic_DNA"/>
</dbReference>
<feature type="signal peptide" evidence="3">
    <location>
        <begin position="1"/>
        <end position="23"/>
    </location>
</feature>
<reference evidence="5" key="1">
    <citation type="submission" date="2023-07" db="EMBL/GenBank/DDBJ databases">
        <title>Conexibacter stalactiti sp. nov., isolated from stalactites in a lava cave and emended description of the genus Conexibacter.</title>
        <authorList>
            <person name="Lee S.D."/>
        </authorList>
    </citation>
    <scope>NUCLEOTIDE SEQUENCE [LARGE SCALE GENOMIC DNA]</scope>
    <source>
        <strain evidence="5">KCTC 39840</strain>
    </source>
</reference>
<comment type="similarity">
    <text evidence="1">Belongs to the peptidase S13 family.</text>
</comment>
<dbReference type="SUPFAM" id="SSF56601">
    <property type="entry name" value="beta-lactamase/transpeptidase-like"/>
    <property type="match status" value="1"/>
</dbReference>
<gene>
    <name evidence="4" type="primary">dacB</name>
    <name evidence="4" type="ORF">R7226_11255</name>
</gene>